<feature type="compositionally biased region" description="Polar residues" evidence="1">
    <location>
        <begin position="291"/>
        <end position="332"/>
    </location>
</feature>
<dbReference type="AlphaFoldDB" id="A0AAD9JDE5"/>
<keyword evidence="3" id="KW-1185">Reference proteome</keyword>
<feature type="compositionally biased region" description="Pro residues" evidence="1">
    <location>
        <begin position="349"/>
        <end position="358"/>
    </location>
</feature>
<feature type="compositionally biased region" description="Polar residues" evidence="1">
    <location>
        <begin position="229"/>
        <end position="241"/>
    </location>
</feature>
<feature type="compositionally biased region" description="Polar residues" evidence="1">
    <location>
        <begin position="365"/>
        <end position="378"/>
    </location>
</feature>
<feature type="compositionally biased region" description="Basic and acidic residues" evidence="1">
    <location>
        <begin position="198"/>
        <end position="218"/>
    </location>
</feature>
<accession>A0AAD9JDE5</accession>
<comment type="caution">
    <text evidence="2">The sequence shown here is derived from an EMBL/GenBank/DDBJ whole genome shotgun (WGS) entry which is preliminary data.</text>
</comment>
<feature type="compositionally biased region" description="Basic and acidic residues" evidence="1">
    <location>
        <begin position="63"/>
        <end position="76"/>
    </location>
</feature>
<gene>
    <name evidence="2" type="ORF">LSH36_376g04010</name>
</gene>
<protein>
    <submittedName>
        <fullName evidence="2">Uncharacterized protein</fullName>
    </submittedName>
</protein>
<proteinExistence type="predicted"/>
<feature type="compositionally biased region" description="Polar residues" evidence="1">
    <location>
        <begin position="386"/>
        <end position="397"/>
    </location>
</feature>
<feature type="compositionally biased region" description="Low complexity" evidence="1">
    <location>
        <begin position="411"/>
        <end position="427"/>
    </location>
</feature>
<feature type="region of interest" description="Disordered" evidence="1">
    <location>
        <begin position="1"/>
        <end position="78"/>
    </location>
</feature>
<feature type="compositionally biased region" description="Low complexity" evidence="1">
    <location>
        <begin position="248"/>
        <end position="273"/>
    </location>
</feature>
<evidence type="ECO:0000313" key="2">
    <source>
        <dbReference type="EMBL" id="KAK2151084.1"/>
    </source>
</evidence>
<feature type="compositionally biased region" description="Polar residues" evidence="1">
    <location>
        <begin position="133"/>
        <end position="157"/>
    </location>
</feature>
<dbReference type="Proteomes" id="UP001208570">
    <property type="component" value="Unassembled WGS sequence"/>
</dbReference>
<sequence length="458" mass="51165">MTREEVLSINRRSITRKEFPTPEHEPTQHNKSPSPPHPAMTRKTLHNLGAAPKSRLMGSEQWIRNEPKGRGRRSEVIRSSIGSVSEHWLVEEAERRRLAELRGQERLSYPNRQEPPPIEDGINVDILAPPQGYQLSQLSRSWQGSREQTPSRASPSRSVGGWEGSREQESPQRSQFSYSQKPLNMSTFRAPPVPVRVTEIEKPEDSDKPRRPIPEDIKQSLIDRVNAQRAPNSPHQGQSSPVYAHPRVTVSSPSYPYVQSYPSSHHISSQQSSLEHKPQQYPRGSPDKSYPNYSGVPSASYPDQPSYQFGYAGQQQTFPQSHTSHELCSNTNSPPPITHSPRHSSRPTQSPPKPPHSPGGPYGSAQPNWVQVRGNSSYPAGYHDQPPSSSGSMQSTDRAPPVPPKPPRLLSSSSEESSEQVVSVSASKRCSHCEMPLAKCSLLLIYLPEEFPFALWHL</sequence>
<evidence type="ECO:0000256" key="1">
    <source>
        <dbReference type="SAM" id="MobiDB-lite"/>
    </source>
</evidence>
<feature type="compositionally biased region" description="Basic and acidic residues" evidence="1">
    <location>
        <begin position="15"/>
        <end position="28"/>
    </location>
</feature>
<organism evidence="2 3">
    <name type="scientific">Paralvinella palmiformis</name>
    <dbReference type="NCBI Taxonomy" id="53620"/>
    <lineage>
        <taxon>Eukaryota</taxon>
        <taxon>Metazoa</taxon>
        <taxon>Spiralia</taxon>
        <taxon>Lophotrochozoa</taxon>
        <taxon>Annelida</taxon>
        <taxon>Polychaeta</taxon>
        <taxon>Sedentaria</taxon>
        <taxon>Canalipalpata</taxon>
        <taxon>Terebellida</taxon>
        <taxon>Terebelliformia</taxon>
        <taxon>Alvinellidae</taxon>
        <taxon>Paralvinella</taxon>
    </lineage>
</organism>
<reference evidence="2" key="1">
    <citation type="journal article" date="2023" name="Mol. Biol. Evol.">
        <title>Third-Generation Sequencing Reveals the Adaptive Role of the Epigenome in Three Deep-Sea Polychaetes.</title>
        <authorList>
            <person name="Perez M."/>
            <person name="Aroh O."/>
            <person name="Sun Y."/>
            <person name="Lan Y."/>
            <person name="Juniper S.K."/>
            <person name="Young C.R."/>
            <person name="Angers B."/>
            <person name="Qian P.Y."/>
        </authorList>
    </citation>
    <scope>NUCLEOTIDE SEQUENCE</scope>
    <source>
        <strain evidence="2">P08H-3</strain>
    </source>
</reference>
<feature type="compositionally biased region" description="Polar residues" evidence="1">
    <location>
        <begin position="171"/>
        <end position="187"/>
    </location>
</feature>
<dbReference type="EMBL" id="JAODUP010000376">
    <property type="protein sequence ID" value="KAK2151084.1"/>
    <property type="molecule type" value="Genomic_DNA"/>
</dbReference>
<name>A0AAD9JDE5_9ANNE</name>
<feature type="region of interest" description="Disordered" evidence="1">
    <location>
        <begin position="100"/>
        <end position="427"/>
    </location>
</feature>
<evidence type="ECO:0000313" key="3">
    <source>
        <dbReference type="Proteomes" id="UP001208570"/>
    </source>
</evidence>